<dbReference type="SUPFAM" id="SSF46689">
    <property type="entry name" value="Homeodomain-like"/>
    <property type="match status" value="2"/>
</dbReference>
<dbReference type="InterPro" id="IPR001647">
    <property type="entry name" value="HTH_TetR"/>
</dbReference>
<dbReference type="Pfam" id="PF00440">
    <property type="entry name" value="TetR_N"/>
    <property type="match status" value="2"/>
</dbReference>
<dbReference type="Gene3D" id="1.10.357.10">
    <property type="entry name" value="Tetracycline Repressor, domain 2"/>
    <property type="match status" value="2"/>
</dbReference>
<name>Q2GAZ4_NOVAD</name>
<dbReference type="eggNOG" id="COG1309">
    <property type="taxonomic scope" value="Bacteria"/>
</dbReference>
<dbReference type="HOGENOM" id="CLU_646953_0_0_5"/>
<evidence type="ECO:0000313" key="4">
    <source>
        <dbReference type="EMBL" id="ABD24979.1"/>
    </source>
</evidence>
<dbReference type="PANTHER" id="PTHR30055">
    <property type="entry name" value="HTH-TYPE TRANSCRIPTIONAL REGULATOR RUTR"/>
    <property type="match status" value="1"/>
</dbReference>
<gene>
    <name evidence="4" type="ordered locus">Saro_0532</name>
</gene>
<evidence type="ECO:0000256" key="2">
    <source>
        <dbReference type="PROSITE-ProRule" id="PRU00335"/>
    </source>
</evidence>
<dbReference type="PANTHER" id="PTHR30055:SF146">
    <property type="entry name" value="HTH-TYPE TRANSCRIPTIONAL DUAL REGULATOR CECR"/>
    <property type="match status" value="1"/>
</dbReference>
<dbReference type="GO" id="GO:0003700">
    <property type="term" value="F:DNA-binding transcription factor activity"/>
    <property type="evidence" value="ECO:0007669"/>
    <property type="project" value="TreeGrafter"/>
</dbReference>
<keyword evidence="1 2" id="KW-0238">DNA-binding</keyword>
<dbReference type="InterPro" id="IPR039536">
    <property type="entry name" value="TetR_C_Proteobacteria"/>
</dbReference>
<evidence type="ECO:0000313" key="5">
    <source>
        <dbReference type="Proteomes" id="UP000009134"/>
    </source>
</evidence>
<keyword evidence="5" id="KW-1185">Reference proteome</keyword>
<dbReference type="STRING" id="279238.Saro_0532"/>
<feature type="DNA-binding region" description="H-T-H motif" evidence="2">
    <location>
        <begin position="256"/>
        <end position="275"/>
    </location>
</feature>
<evidence type="ECO:0000256" key="1">
    <source>
        <dbReference type="ARBA" id="ARBA00023125"/>
    </source>
</evidence>
<reference evidence="5" key="1">
    <citation type="submission" date="2006-01" db="EMBL/GenBank/DDBJ databases">
        <title>Complete sequence of Novosphingobium aromaticivorans DSM 12444.</title>
        <authorList>
            <consortium name="US DOE Joint Genome Institute"/>
            <person name="Copeland A."/>
            <person name="Lucas S."/>
            <person name="Lapidus A."/>
            <person name="Barry K."/>
            <person name="Detter J.C."/>
            <person name="Glavina T."/>
            <person name="Hammon N."/>
            <person name="Israni S."/>
            <person name="Pitluck S."/>
            <person name="Chain P."/>
            <person name="Malfatti S."/>
            <person name="Shin M."/>
            <person name="Vergez L."/>
            <person name="Schmutz J."/>
            <person name="Larimer F."/>
            <person name="Land M."/>
            <person name="Kyrpides N."/>
            <person name="Ivanova N."/>
            <person name="Fredrickson J."/>
            <person name="Balkwill D."/>
            <person name="Romine M.F."/>
            <person name="Richardson P."/>
        </authorList>
    </citation>
    <scope>NUCLEOTIDE SEQUENCE [LARGE SCALE GENOMIC DNA]</scope>
    <source>
        <strain evidence="5">ATCC 700278 / DSM 12444 / CCUG 56034 / CIP 105152 / NBRC 16084 / F199</strain>
    </source>
</reference>
<dbReference type="Pfam" id="PF14246">
    <property type="entry name" value="TetR_C_7"/>
    <property type="match status" value="2"/>
</dbReference>
<sequence length="424" mass="46846">MRAMSLADVPDVARALPDPRSRILAAAGEIFRREGFAGTTVDAVAAIARMSKESIYDLFPTKSALFEAAVRASIDKHVYHGPAEGPAESVDAFLAHMGTSMFERYVEPMNFGLFRNNIEAANHFPELASTLHEHRRQASQANAVHLQPWIDRGCLQTTDALATVIRFSSLCIGGSRYFLGHPLPSKGERRQLVERTVSLFLDGYGSVTSGTPAAFAPPQPRSHHPATTVRMSTARIREMLDAIEDEFLRHGYRSASIDRAVSVVKVGKTTVYRQFGNKEGVFRHIIEDRIVAEAERTYDTAPDAATLEDALASLARQALDNHCEGDNIHLHRLLIQESEAFPDLARAFYDAKIHALSKGLCAVTDRFGAPKPDQASIEDFHNLATSALRYVTTKDLPSREERTVDAAEVSRLFVRGMRSPPRLP</sequence>
<feature type="DNA-binding region" description="H-T-H motif" evidence="2">
    <location>
        <begin position="40"/>
        <end position="59"/>
    </location>
</feature>
<dbReference type="GO" id="GO:0000976">
    <property type="term" value="F:transcription cis-regulatory region binding"/>
    <property type="evidence" value="ECO:0007669"/>
    <property type="project" value="TreeGrafter"/>
</dbReference>
<dbReference type="InterPro" id="IPR009057">
    <property type="entry name" value="Homeodomain-like_sf"/>
</dbReference>
<dbReference type="Proteomes" id="UP000009134">
    <property type="component" value="Chromosome"/>
</dbReference>
<protein>
    <submittedName>
        <fullName evidence="4">Transcriptional regulator, TetR family</fullName>
    </submittedName>
</protein>
<proteinExistence type="predicted"/>
<dbReference type="KEGG" id="nar:Saro_0532"/>
<dbReference type="EMBL" id="CP000248">
    <property type="protein sequence ID" value="ABD24979.1"/>
    <property type="molecule type" value="Genomic_DNA"/>
</dbReference>
<dbReference type="AlphaFoldDB" id="Q2GAZ4"/>
<dbReference type="PRINTS" id="PR00455">
    <property type="entry name" value="HTHTETR"/>
</dbReference>
<feature type="domain" description="HTH tetR-type" evidence="3">
    <location>
        <begin position="17"/>
        <end position="77"/>
    </location>
</feature>
<organism evidence="4 5">
    <name type="scientific">Novosphingobium aromaticivorans (strain ATCC 700278 / DSM 12444 / CCUG 56034 / CIP 105152 / NBRC 16084 / F199)</name>
    <dbReference type="NCBI Taxonomy" id="279238"/>
    <lineage>
        <taxon>Bacteria</taxon>
        <taxon>Pseudomonadati</taxon>
        <taxon>Pseudomonadota</taxon>
        <taxon>Alphaproteobacteria</taxon>
        <taxon>Sphingomonadales</taxon>
        <taxon>Sphingomonadaceae</taxon>
        <taxon>Novosphingobium</taxon>
    </lineage>
</organism>
<dbReference type="InterPro" id="IPR050109">
    <property type="entry name" value="HTH-type_TetR-like_transc_reg"/>
</dbReference>
<feature type="domain" description="HTH tetR-type" evidence="3">
    <location>
        <begin position="233"/>
        <end position="293"/>
    </location>
</feature>
<accession>Q2GAZ4</accession>
<evidence type="ECO:0000259" key="3">
    <source>
        <dbReference type="PROSITE" id="PS50977"/>
    </source>
</evidence>
<dbReference type="PROSITE" id="PS50977">
    <property type="entry name" value="HTH_TETR_2"/>
    <property type="match status" value="2"/>
</dbReference>